<dbReference type="Pfam" id="PF00392">
    <property type="entry name" value="GntR"/>
    <property type="match status" value="1"/>
</dbReference>
<evidence type="ECO:0000256" key="3">
    <source>
        <dbReference type="ARBA" id="ARBA00023163"/>
    </source>
</evidence>
<dbReference type="InterPro" id="IPR036390">
    <property type="entry name" value="WH_DNA-bd_sf"/>
</dbReference>
<keyword evidence="6" id="KW-1185">Reference proteome</keyword>
<gene>
    <name evidence="5" type="ORF">DMP10_09715</name>
</gene>
<comment type="caution">
    <text evidence="5">The sequence shown here is derived from an EMBL/GenBank/DDBJ whole genome shotgun (WGS) entry which is preliminary data.</text>
</comment>
<keyword evidence="3" id="KW-0804">Transcription</keyword>
<dbReference type="Gene3D" id="1.10.10.10">
    <property type="entry name" value="Winged helix-like DNA-binding domain superfamily/Winged helix DNA-binding domain"/>
    <property type="match status" value="1"/>
</dbReference>
<proteinExistence type="predicted"/>
<accession>A0A3N0AQC3</accession>
<dbReference type="PROSITE" id="PS50949">
    <property type="entry name" value="HTH_GNTR"/>
    <property type="match status" value="1"/>
</dbReference>
<dbReference type="Proteomes" id="UP000278327">
    <property type="component" value="Unassembled WGS sequence"/>
</dbReference>
<dbReference type="InterPro" id="IPR000524">
    <property type="entry name" value="Tscrpt_reg_HTH_GntR"/>
</dbReference>
<protein>
    <submittedName>
        <fullName evidence="5">GntR family transcriptional regulator</fullName>
    </submittedName>
</protein>
<dbReference type="InterPro" id="IPR036388">
    <property type="entry name" value="WH-like_DNA-bd_sf"/>
</dbReference>
<dbReference type="PANTHER" id="PTHR38445:SF7">
    <property type="entry name" value="GNTR-FAMILY TRANSCRIPTIONAL REGULATOR"/>
    <property type="match status" value="1"/>
</dbReference>
<keyword evidence="1" id="KW-0805">Transcription regulation</keyword>
<evidence type="ECO:0000313" key="5">
    <source>
        <dbReference type="EMBL" id="RNL37032.1"/>
    </source>
</evidence>
<evidence type="ECO:0000259" key="4">
    <source>
        <dbReference type="PROSITE" id="PS50949"/>
    </source>
</evidence>
<dbReference type="CDD" id="cd07377">
    <property type="entry name" value="WHTH_GntR"/>
    <property type="match status" value="1"/>
</dbReference>
<dbReference type="AlphaFoldDB" id="A0A3N0AQC3"/>
<dbReference type="PANTHER" id="PTHR38445">
    <property type="entry name" value="HTH-TYPE TRANSCRIPTIONAL REPRESSOR YTRA"/>
    <property type="match status" value="1"/>
</dbReference>
<dbReference type="RefSeq" id="WP_117285088.1">
    <property type="nucleotide sequence ID" value="NZ_JAMTCE010000017.1"/>
</dbReference>
<organism evidence="5 6">
    <name type="scientific">Adlercreutzia equolifaciens subsp. celatus DSM 18785</name>
    <dbReference type="NCBI Taxonomy" id="1121021"/>
    <lineage>
        <taxon>Bacteria</taxon>
        <taxon>Bacillati</taxon>
        <taxon>Actinomycetota</taxon>
        <taxon>Coriobacteriia</taxon>
        <taxon>Eggerthellales</taxon>
        <taxon>Eggerthellaceae</taxon>
        <taxon>Adlercreutzia</taxon>
    </lineage>
</organism>
<dbReference type="SMART" id="SM00345">
    <property type="entry name" value="HTH_GNTR"/>
    <property type="match status" value="1"/>
</dbReference>
<name>A0A3N0AQC3_9ACTN</name>
<dbReference type="SUPFAM" id="SSF46785">
    <property type="entry name" value="Winged helix' DNA-binding domain"/>
    <property type="match status" value="1"/>
</dbReference>
<dbReference type="GO" id="GO:0003700">
    <property type="term" value="F:DNA-binding transcription factor activity"/>
    <property type="evidence" value="ECO:0007669"/>
    <property type="project" value="InterPro"/>
</dbReference>
<feature type="domain" description="HTH gntR-type" evidence="4">
    <location>
        <begin position="11"/>
        <end position="79"/>
    </location>
</feature>
<evidence type="ECO:0000313" key="6">
    <source>
        <dbReference type="Proteomes" id="UP000278327"/>
    </source>
</evidence>
<dbReference type="GO" id="GO:0003677">
    <property type="term" value="F:DNA binding"/>
    <property type="evidence" value="ECO:0007669"/>
    <property type="project" value="UniProtKB-KW"/>
</dbReference>
<evidence type="ECO:0000256" key="2">
    <source>
        <dbReference type="ARBA" id="ARBA00023125"/>
    </source>
</evidence>
<dbReference type="EMBL" id="QICA01000017">
    <property type="protein sequence ID" value="RNL37032.1"/>
    <property type="molecule type" value="Genomic_DNA"/>
</dbReference>
<evidence type="ECO:0000256" key="1">
    <source>
        <dbReference type="ARBA" id="ARBA00023015"/>
    </source>
</evidence>
<reference evidence="5 6" key="1">
    <citation type="journal article" date="2019" name="Microbiol. Resour. Announc.">
        <title>Draft Genome Sequences of Type Strains of Gordonibacter faecihominis, Paraeggerthella hongkongensis, Parvibacter caecicola,Slackia equolifaciens, Slackia faecicanis, and Slackia isoflavoniconvertens.</title>
        <authorList>
            <person name="Danylec N."/>
            <person name="Stoll D.A."/>
            <person name="Dotsch A."/>
            <person name="Huch M."/>
        </authorList>
    </citation>
    <scope>NUCLEOTIDE SEQUENCE [LARGE SCALE GENOMIC DNA]</scope>
    <source>
        <strain evidence="5 6">DSM 18785</strain>
    </source>
</reference>
<sequence>MDIIISNGSSEPIYEQITRQIKAAIMAGDVNEGDPLPSIRALANDLRISVITTKRAYAELEEAGFIDTVQGKGSFVAGGNLELLREERLRQVEGHLARAVAEAENAGIEAADLHAMLDVLLEEN</sequence>
<keyword evidence="2" id="KW-0238">DNA-binding</keyword>